<comment type="cofactor">
    <cofactor evidence="2">
        <name>Mg(2+)</name>
        <dbReference type="ChEBI" id="CHEBI:18420"/>
    </cofactor>
</comment>
<dbReference type="FunFam" id="3.40.50.1260:FF:000003">
    <property type="entry name" value="Phosphoglycerate kinase"/>
    <property type="match status" value="1"/>
</dbReference>
<evidence type="ECO:0000256" key="2">
    <source>
        <dbReference type="ARBA" id="ARBA00001946"/>
    </source>
</evidence>
<comment type="catalytic activity">
    <reaction evidence="1 15">
        <text>(2R)-3-phosphoglycerate + ATP = (2R)-3-phospho-glyceroyl phosphate + ADP</text>
        <dbReference type="Rhea" id="RHEA:14801"/>
        <dbReference type="ChEBI" id="CHEBI:30616"/>
        <dbReference type="ChEBI" id="CHEBI:57604"/>
        <dbReference type="ChEBI" id="CHEBI:58272"/>
        <dbReference type="ChEBI" id="CHEBI:456216"/>
        <dbReference type="EC" id="2.7.2.3"/>
    </reaction>
</comment>
<evidence type="ECO:0000256" key="11">
    <source>
        <dbReference type="ARBA" id="ARBA00022840"/>
    </source>
</evidence>
<evidence type="ECO:0000256" key="7">
    <source>
        <dbReference type="ARBA" id="ARBA00022679"/>
    </source>
</evidence>
<dbReference type="PANTHER" id="PTHR11406:SF0">
    <property type="entry name" value="PHOSPHOGLYCERATE KINASE"/>
    <property type="match status" value="1"/>
</dbReference>
<dbReference type="GO" id="GO:0046872">
    <property type="term" value="F:metal ion binding"/>
    <property type="evidence" value="ECO:0007669"/>
    <property type="project" value="UniProtKB-KW"/>
</dbReference>
<dbReference type="EC" id="2.7.2.3" evidence="6 15"/>
<evidence type="ECO:0000256" key="9">
    <source>
        <dbReference type="ARBA" id="ARBA00022741"/>
    </source>
</evidence>
<dbReference type="UniPathway" id="UPA00109">
    <property type="reaction ID" value="UER00185"/>
</dbReference>
<protein>
    <recommendedName>
        <fullName evidence="6 15">Phosphoglycerate kinase</fullName>
        <ecNumber evidence="6 15">2.7.2.3</ecNumber>
    </recommendedName>
</protein>
<dbReference type="AlphaFoldDB" id="A0A7R9FKZ3"/>
<dbReference type="InterPro" id="IPR015824">
    <property type="entry name" value="Phosphoglycerate_kinase_N"/>
</dbReference>
<comment type="pathway">
    <text evidence="3 15">Carbohydrate degradation; glycolysis; pyruvate from D-glyceraldehyde 3-phosphate: step 2/5.</text>
</comment>
<dbReference type="InterPro" id="IPR036043">
    <property type="entry name" value="Phosphoglycerate_kinase_sf"/>
</dbReference>
<dbReference type="PRINTS" id="PR00477">
    <property type="entry name" value="PHGLYCKINASE"/>
</dbReference>
<dbReference type="GO" id="GO:0005829">
    <property type="term" value="C:cytosol"/>
    <property type="evidence" value="ECO:0007669"/>
    <property type="project" value="TreeGrafter"/>
</dbReference>
<dbReference type="GO" id="GO:0006094">
    <property type="term" value="P:gluconeogenesis"/>
    <property type="evidence" value="ECO:0007669"/>
    <property type="project" value="TreeGrafter"/>
</dbReference>
<dbReference type="HAMAP" id="MF_00145">
    <property type="entry name" value="Phosphoglyc_kinase"/>
    <property type="match status" value="1"/>
</dbReference>
<keyword evidence="9" id="KW-0547">Nucleotide-binding</keyword>
<feature type="binding site" evidence="14">
    <location>
        <position position="218"/>
    </location>
    <ligand>
        <name>ATP</name>
        <dbReference type="ChEBI" id="CHEBI:30616"/>
    </ligand>
</feature>
<dbReference type="GO" id="GO:0004618">
    <property type="term" value="F:phosphoglycerate kinase activity"/>
    <property type="evidence" value="ECO:0007669"/>
    <property type="project" value="UniProtKB-EC"/>
</dbReference>
<reference evidence="17" key="1">
    <citation type="submission" date="2020-11" db="EMBL/GenBank/DDBJ databases">
        <authorList>
            <person name="Tran Van P."/>
        </authorList>
    </citation>
    <scope>NUCLEOTIDE SEQUENCE</scope>
</reference>
<dbReference type="PANTHER" id="PTHR11406">
    <property type="entry name" value="PHOSPHOGLYCERATE KINASE"/>
    <property type="match status" value="1"/>
</dbReference>
<name>A0A7R9FKZ3_9NEOP</name>
<dbReference type="SUPFAM" id="SSF53748">
    <property type="entry name" value="Phosphoglycerate kinase"/>
    <property type="match status" value="1"/>
</dbReference>
<comment type="similarity">
    <text evidence="4 15">Belongs to the phosphoglycerate kinase family.</text>
</comment>
<dbReference type="Pfam" id="PF00162">
    <property type="entry name" value="PGK"/>
    <property type="match status" value="1"/>
</dbReference>
<gene>
    <name evidence="17" type="ORF">TTEB3V08_LOCUS3563</name>
</gene>
<evidence type="ECO:0000256" key="13">
    <source>
        <dbReference type="ARBA" id="ARBA00023152"/>
    </source>
</evidence>
<evidence type="ECO:0000256" key="8">
    <source>
        <dbReference type="ARBA" id="ARBA00022723"/>
    </source>
</evidence>
<keyword evidence="10 15" id="KW-0418">Kinase</keyword>
<evidence type="ECO:0000256" key="3">
    <source>
        <dbReference type="ARBA" id="ARBA00004838"/>
    </source>
</evidence>
<dbReference type="GO" id="GO:0043531">
    <property type="term" value="F:ADP binding"/>
    <property type="evidence" value="ECO:0007669"/>
    <property type="project" value="TreeGrafter"/>
</dbReference>
<evidence type="ECO:0000256" key="10">
    <source>
        <dbReference type="ARBA" id="ARBA00022777"/>
    </source>
</evidence>
<dbReference type="FunFam" id="3.40.50.1260:FF:000019">
    <property type="entry name" value="Phosphoglycerate kinase 1"/>
    <property type="match status" value="1"/>
</dbReference>
<keyword evidence="11 14" id="KW-0067">ATP-binding</keyword>
<sequence>MNNIENKLFIDDIRLEGKRIVIRVDFNVPMKDGQITNNQSIVASLPTIKYALSKGAKSVILLSHLGRPRGNRDMKYTLEPVATELKKLLHTQVKFVEDCVGPNVKLACESTPDGSVILLENLRFHLEEEGKGVDIQGNKVEASPDAITNFREALHTLGDIYVNDAFSAAHLSHSSMLGEGFGVRVGGLLLKKELEYFALHKPAKPFLAIIGGTKVTEKVKLIENLLDKVDDIIIGGGLAYTFLKQIKGIQIGDSFFDKDGARAIQHLMGKAVNNGVRIHLPEDFVIADEMAEEANVEETSLSKGIPNGWMALDIGTKSIYLFKLIIDRSKTIIWNGSLGMSELETFSKGTKEIMDAVGAATAKGVITILVGVEIASCCVKWGAEDKVNHLSPGDGANLELLEGKVLPGISALSDW</sequence>
<keyword evidence="13" id="KW-0324">Glycolysis</keyword>
<evidence type="ECO:0000256" key="5">
    <source>
        <dbReference type="ARBA" id="ARBA00011245"/>
    </source>
</evidence>
<evidence type="ECO:0000256" key="16">
    <source>
        <dbReference type="RuleBase" id="RU000696"/>
    </source>
</evidence>
<dbReference type="GO" id="GO:0005524">
    <property type="term" value="F:ATP binding"/>
    <property type="evidence" value="ECO:0007669"/>
    <property type="project" value="UniProtKB-KW"/>
</dbReference>
<evidence type="ECO:0000256" key="6">
    <source>
        <dbReference type="ARBA" id="ARBA00013061"/>
    </source>
</evidence>
<dbReference type="InterPro" id="IPR001576">
    <property type="entry name" value="Phosphoglycerate_kinase"/>
</dbReference>
<organism evidence="17">
    <name type="scientific">Timema tahoe</name>
    <dbReference type="NCBI Taxonomy" id="61484"/>
    <lineage>
        <taxon>Eukaryota</taxon>
        <taxon>Metazoa</taxon>
        <taxon>Ecdysozoa</taxon>
        <taxon>Arthropoda</taxon>
        <taxon>Hexapoda</taxon>
        <taxon>Insecta</taxon>
        <taxon>Pterygota</taxon>
        <taxon>Neoptera</taxon>
        <taxon>Polyneoptera</taxon>
        <taxon>Phasmatodea</taxon>
        <taxon>Timematodea</taxon>
        <taxon>Timematoidea</taxon>
        <taxon>Timematidae</taxon>
        <taxon>Timema</taxon>
    </lineage>
</organism>
<comment type="subunit">
    <text evidence="5 16">Monomer.</text>
</comment>
<evidence type="ECO:0000256" key="15">
    <source>
        <dbReference type="RuleBase" id="RU000532"/>
    </source>
</evidence>
<accession>A0A7R9FKZ3</accession>
<dbReference type="Gene3D" id="3.40.50.1260">
    <property type="entry name" value="Phosphoglycerate kinase, N-terminal domain"/>
    <property type="match status" value="3"/>
</dbReference>
<dbReference type="EMBL" id="OE000936">
    <property type="protein sequence ID" value="CAD7455496.1"/>
    <property type="molecule type" value="Genomic_DNA"/>
</dbReference>
<evidence type="ECO:0000256" key="14">
    <source>
        <dbReference type="PIRSR" id="PIRSR000724-2"/>
    </source>
</evidence>
<keyword evidence="12" id="KW-0460">Magnesium</keyword>
<keyword evidence="7 15" id="KW-0808">Transferase</keyword>
<keyword evidence="8" id="KW-0479">Metal-binding</keyword>
<evidence type="ECO:0000256" key="12">
    <source>
        <dbReference type="ARBA" id="ARBA00022842"/>
    </source>
</evidence>
<evidence type="ECO:0000313" key="17">
    <source>
        <dbReference type="EMBL" id="CAD7455496.1"/>
    </source>
</evidence>
<dbReference type="PIRSF" id="PIRSF000724">
    <property type="entry name" value="Pgk"/>
    <property type="match status" value="1"/>
</dbReference>
<evidence type="ECO:0000256" key="1">
    <source>
        <dbReference type="ARBA" id="ARBA00000642"/>
    </source>
</evidence>
<feature type="binding site" evidence="14">
    <location>
        <position position="342"/>
    </location>
    <ligand>
        <name>ATP</name>
        <dbReference type="ChEBI" id="CHEBI:30616"/>
    </ligand>
</feature>
<proteinExistence type="inferred from homology"/>
<dbReference type="GO" id="GO:0006096">
    <property type="term" value="P:glycolytic process"/>
    <property type="evidence" value="ECO:0007669"/>
    <property type="project" value="UniProtKB-UniPathway"/>
</dbReference>
<evidence type="ECO:0000256" key="4">
    <source>
        <dbReference type="ARBA" id="ARBA00008982"/>
    </source>
</evidence>